<accession>A0A665W2U3</accession>
<evidence type="ECO:0000313" key="2">
    <source>
        <dbReference type="Proteomes" id="UP000472264"/>
    </source>
</evidence>
<organism evidence="1 2">
    <name type="scientific">Echeneis naucrates</name>
    <name type="common">Live sharksucker</name>
    <dbReference type="NCBI Taxonomy" id="173247"/>
    <lineage>
        <taxon>Eukaryota</taxon>
        <taxon>Metazoa</taxon>
        <taxon>Chordata</taxon>
        <taxon>Craniata</taxon>
        <taxon>Vertebrata</taxon>
        <taxon>Euteleostomi</taxon>
        <taxon>Actinopterygii</taxon>
        <taxon>Neopterygii</taxon>
        <taxon>Teleostei</taxon>
        <taxon>Neoteleostei</taxon>
        <taxon>Acanthomorphata</taxon>
        <taxon>Carangaria</taxon>
        <taxon>Carangiformes</taxon>
        <taxon>Echeneidae</taxon>
        <taxon>Echeneis</taxon>
    </lineage>
</organism>
<proteinExistence type="predicted"/>
<dbReference type="AlphaFoldDB" id="A0A665W2U3"/>
<dbReference type="InParanoid" id="A0A665W2U3"/>
<evidence type="ECO:0000313" key="1">
    <source>
        <dbReference type="Ensembl" id="ENSENLP00000038077.1"/>
    </source>
</evidence>
<reference evidence="1" key="1">
    <citation type="submission" date="2021-04" db="EMBL/GenBank/DDBJ databases">
        <authorList>
            <consortium name="Wellcome Sanger Institute Data Sharing"/>
        </authorList>
    </citation>
    <scope>NUCLEOTIDE SEQUENCE [LARGE SCALE GENOMIC DNA]</scope>
</reference>
<reference evidence="1" key="2">
    <citation type="submission" date="2025-08" db="UniProtKB">
        <authorList>
            <consortium name="Ensembl"/>
        </authorList>
    </citation>
    <scope>IDENTIFICATION</scope>
</reference>
<dbReference type="Proteomes" id="UP000472264">
    <property type="component" value="Chromosome 23"/>
</dbReference>
<protein>
    <submittedName>
        <fullName evidence="1">Uncharacterized protein</fullName>
    </submittedName>
</protein>
<reference evidence="1" key="3">
    <citation type="submission" date="2025-09" db="UniProtKB">
        <authorList>
            <consortium name="Ensembl"/>
        </authorList>
    </citation>
    <scope>IDENTIFICATION</scope>
</reference>
<keyword evidence="2" id="KW-1185">Reference proteome</keyword>
<dbReference type="Ensembl" id="ENSENLT00000039094.1">
    <property type="protein sequence ID" value="ENSENLP00000038077.1"/>
    <property type="gene ID" value="ENSENLG00000016471.1"/>
</dbReference>
<name>A0A665W2U3_ECHNA</name>
<sequence length="79" mass="8452">MVEQTRQPSRVASLQAGPGEVDTGTLIGINLRTTRAFGRQLALIGDQLDQELTRISTARFGAPRVSLHGSSELKHGQPG</sequence>